<gene>
    <name evidence="2" type="ORF">F6R98_19960</name>
</gene>
<dbReference type="InParanoid" id="A0A5Q0BLY6"/>
<dbReference type="InterPro" id="IPR036388">
    <property type="entry name" value="WH-like_DNA-bd_sf"/>
</dbReference>
<dbReference type="InterPro" id="IPR016032">
    <property type="entry name" value="Sig_transdc_resp-reg_C-effctor"/>
</dbReference>
<dbReference type="AlphaFoldDB" id="A0A5Q0BLY6"/>
<keyword evidence="3" id="KW-1185">Reference proteome</keyword>
<organism evidence="2 3">
    <name type="scientific">Candidatus Methylospira mobilis</name>
    <dbReference type="NCBI Taxonomy" id="1808979"/>
    <lineage>
        <taxon>Bacteria</taxon>
        <taxon>Pseudomonadati</taxon>
        <taxon>Pseudomonadota</taxon>
        <taxon>Gammaproteobacteria</taxon>
        <taxon>Methylococcales</taxon>
        <taxon>Methylococcaceae</taxon>
        <taxon>Candidatus Methylospira</taxon>
    </lineage>
</organism>
<sequence>MKESDLLQLIGKIYDATETPACWTDFQEQFADLFHGEGCVLYLHDLSSCRSLFGHSALSFVRHTRFDLQYAATAPYFNDNGLNVWLETSKNIPGGVVFTTSQTISDTDLQKTAFYNDWLKPQGLAYGLGGVVLRQNDISVRLGVTRTKQQGPFTTSDVESFRQLMPHLQRACNLYIKRAEAEALRNCSLESLNALPMGLILLNQHARALFCNLAAEMIIERNDGFSLDANGRFCSSVALETKALQKLIMDSIDACLGKGLCAGSTMKLTRPGSVYPLYLQISPLPSQSLSLDQMPCAVLFIFDVGSNTKLSAELLTSLYGLSLGEAQVATSLAMGATLDLIASEHHRSIHTVRTQLKQAFRKTNTRSQTDLVRLVLSGPAGFGRM</sequence>
<dbReference type="OrthoDB" id="5560285at2"/>
<accession>A0A5Q0BLY6</accession>
<dbReference type="KEGG" id="mmob:F6R98_19960"/>
<dbReference type="GO" id="GO:0003677">
    <property type="term" value="F:DNA binding"/>
    <property type="evidence" value="ECO:0007669"/>
    <property type="project" value="InterPro"/>
</dbReference>
<dbReference type="GO" id="GO:0006355">
    <property type="term" value="P:regulation of DNA-templated transcription"/>
    <property type="evidence" value="ECO:0007669"/>
    <property type="project" value="InterPro"/>
</dbReference>
<dbReference type="RefSeq" id="WP_153250582.1">
    <property type="nucleotide sequence ID" value="NZ_CP044205.1"/>
</dbReference>
<dbReference type="SUPFAM" id="SSF46894">
    <property type="entry name" value="C-terminal effector domain of the bipartite response regulators"/>
    <property type="match status" value="1"/>
</dbReference>
<evidence type="ECO:0000259" key="1">
    <source>
        <dbReference type="SMART" id="SM00421"/>
    </source>
</evidence>
<protein>
    <submittedName>
        <fullName evidence="2">Helix-turn-helix transcriptional regulator</fullName>
    </submittedName>
</protein>
<dbReference type="Gene3D" id="1.10.10.10">
    <property type="entry name" value="Winged helix-like DNA-binding domain superfamily/Winged helix DNA-binding domain"/>
    <property type="match status" value="1"/>
</dbReference>
<name>A0A5Q0BLY6_9GAMM</name>
<dbReference type="SMART" id="SM00421">
    <property type="entry name" value="HTH_LUXR"/>
    <property type="match status" value="1"/>
</dbReference>
<reference evidence="2 3" key="1">
    <citation type="submission" date="2019-09" db="EMBL/GenBank/DDBJ databases">
        <title>Ecophysiology of the spiral-shaped methanotroph Methylospira mobilis as revealed by the complete genome sequence.</title>
        <authorList>
            <person name="Oshkin I.Y."/>
            <person name="Dedysh S.N."/>
            <person name="Miroshnikov K."/>
            <person name="Danilova O.V."/>
            <person name="Hakobyan A."/>
            <person name="Liesack W."/>
        </authorList>
    </citation>
    <scope>NUCLEOTIDE SEQUENCE [LARGE SCALE GENOMIC DNA]</scope>
    <source>
        <strain evidence="2 3">Shm1</strain>
    </source>
</reference>
<evidence type="ECO:0000313" key="2">
    <source>
        <dbReference type="EMBL" id="QFY44619.1"/>
    </source>
</evidence>
<feature type="domain" description="HTH luxR-type" evidence="1">
    <location>
        <begin position="318"/>
        <end position="375"/>
    </location>
</feature>
<evidence type="ECO:0000313" key="3">
    <source>
        <dbReference type="Proteomes" id="UP000325755"/>
    </source>
</evidence>
<proteinExistence type="predicted"/>
<dbReference type="InterPro" id="IPR000792">
    <property type="entry name" value="Tscrpt_reg_LuxR_C"/>
</dbReference>
<dbReference type="Proteomes" id="UP000325755">
    <property type="component" value="Chromosome"/>
</dbReference>
<dbReference type="EMBL" id="CP044205">
    <property type="protein sequence ID" value="QFY44619.1"/>
    <property type="molecule type" value="Genomic_DNA"/>
</dbReference>